<dbReference type="GO" id="GO:0000166">
    <property type="term" value="F:nucleotide binding"/>
    <property type="evidence" value="ECO:0007669"/>
    <property type="project" value="InterPro"/>
</dbReference>
<dbReference type="InterPro" id="IPR000683">
    <property type="entry name" value="Gfo/Idh/MocA-like_OxRdtase_N"/>
</dbReference>
<protein>
    <recommendedName>
        <fullName evidence="5">Gfo/Idh/MocA family oxidoreductase</fullName>
    </recommendedName>
</protein>
<dbReference type="Pfam" id="PF22725">
    <property type="entry name" value="GFO_IDH_MocA_C3"/>
    <property type="match status" value="1"/>
</dbReference>
<evidence type="ECO:0008006" key="5">
    <source>
        <dbReference type="Google" id="ProtNLM"/>
    </source>
</evidence>
<dbReference type="Gene3D" id="3.30.360.10">
    <property type="entry name" value="Dihydrodipicolinate Reductase, domain 2"/>
    <property type="match status" value="1"/>
</dbReference>
<evidence type="ECO:0000259" key="1">
    <source>
        <dbReference type="Pfam" id="PF01408"/>
    </source>
</evidence>
<feature type="domain" description="GFO/IDH/MocA-like oxidoreductase" evidence="2">
    <location>
        <begin position="130"/>
        <end position="256"/>
    </location>
</feature>
<dbReference type="InterPro" id="IPR055170">
    <property type="entry name" value="GFO_IDH_MocA-like_dom"/>
</dbReference>
<dbReference type="SUPFAM" id="SSF55347">
    <property type="entry name" value="Glyceraldehyde-3-phosphate dehydrogenase-like, C-terminal domain"/>
    <property type="match status" value="1"/>
</dbReference>
<proteinExistence type="predicted"/>
<name>A0A2M7E7P1_9BACT</name>
<sequence>MEKVKVGIVGMGGGKGFIDIFRESKRAEVIAVCDIIEERAKEAAEEKNIPYWFKDYEKMLKLKELDLVVVRTDDKNHASISLSALDVGKDVFVEKPMAVKMEELEAMVKKVEKTKRILMVNYILRYNPIYRLVKQHADKGMFGKIFYIQREYLHNLDREGILTGTWRAEENEFHTPITGGDCHAIDTFRWILEDEAEEVFAYSSKMAYSKKDYSFPDSIIALIKFKKGTIGKIHASFGCILKYYADLQVMGTEGSFVGNKFYYSTKEEEALSVNLDYPGHPFQPLIKDLLDSVIERKSPPIDVYDGANASSIAFAIMESLKIGKPVKPKVFLRKI</sequence>
<dbReference type="EMBL" id="PETL01000274">
    <property type="protein sequence ID" value="PIV63762.1"/>
    <property type="molecule type" value="Genomic_DNA"/>
</dbReference>
<dbReference type="InterPro" id="IPR036291">
    <property type="entry name" value="NAD(P)-bd_dom_sf"/>
</dbReference>
<dbReference type="PANTHER" id="PTHR43249">
    <property type="entry name" value="UDP-N-ACETYL-2-AMINO-2-DEOXY-D-GLUCURONATE OXIDASE"/>
    <property type="match status" value="1"/>
</dbReference>
<accession>A0A2M7E7P1</accession>
<dbReference type="AlphaFoldDB" id="A0A2M7E7P1"/>
<feature type="domain" description="Gfo/Idh/MocA-like oxidoreductase N-terminal" evidence="1">
    <location>
        <begin position="4"/>
        <end position="122"/>
    </location>
</feature>
<dbReference type="InterPro" id="IPR052515">
    <property type="entry name" value="Gfo/Idh/MocA_Oxidoreductase"/>
</dbReference>
<dbReference type="Gene3D" id="3.40.50.720">
    <property type="entry name" value="NAD(P)-binding Rossmann-like Domain"/>
    <property type="match status" value="1"/>
</dbReference>
<evidence type="ECO:0000313" key="3">
    <source>
        <dbReference type="EMBL" id="PIV63762.1"/>
    </source>
</evidence>
<reference evidence="4" key="1">
    <citation type="submission" date="2017-09" db="EMBL/GenBank/DDBJ databases">
        <title>Depth-based differentiation of microbial function through sediment-hosted aquifers and enrichment of novel symbionts in the deep terrestrial subsurface.</title>
        <authorList>
            <person name="Probst A.J."/>
            <person name="Ladd B."/>
            <person name="Jarett J.K."/>
            <person name="Geller-Mcgrath D.E."/>
            <person name="Sieber C.M.K."/>
            <person name="Emerson J.B."/>
            <person name="Anantharaman K."/>
            <person name="Thomas B.C."/>
            <person name="Malmstrom R."/>
            <person name="Stieglmeier M."/>
            <person name="Klingl A."/>
            <person name="Woyke T."/>
            <person name="Ryan C.M."/>
            <person name="Banfield J.F."/>
        </authorList>
    </citation>
    <scope>NUCLEOTIDE SEQUENCE [LARGE SCALE GENOMIC DNA]</scope>
</reference>
<dbReference type="SUPFAM" id="SSF51735">
    <property type="entry name" value="NAD(P)-binding Rossmann-fold domains"/>
    <property type="match status" value="1"/>
</dbReference>
<dbReference type="Proteomes" id="UP000228886">
    <property type="component" value="Unassembled WGS sequence"/>
</dbReference>
<gene>
    <name evidence="3" type="ORF">COS11_05735</name>
</gene>
<dbReference type="Pfam" id="PF01408">
    <property type="entry name" value="GFO_IDH_MocA"/>
    <property type="match status" value="1"/>
</dbReference>
<evidence type="ECO:0000259" key="2">
    <source>
        <dbReference type="Pfam" id="PF22725"/>
    </source>
</evidence>
<organism evidence="3 4">
    <name type="scientific">bacterium (Candidatus Ratteibacteria) CG01_land_8_20_14_3_00_40_19</name>
    <dbReference type="NCBI Taxonomy" id="2014290"/>
    <lineage>
        <taxon>Bacteria</taxon>
        <taxon>Candidatus Ratteibacteria</taxon>
    </lineage>
</organism>
<dbReference type="PANTHER" id="PTHR43249:SF1">
    <property type="entry name" value="D-GLUCOSIDE 3-DEHYDROGENASE"/>
    <property type="match status" value="1"/>
</dbReference>
<comment type="caution">
    <text evidence="3">The sequence shown here is derived from an EMBL/GenBank/DDBJ whole genome shotgun (WGS) entry which is preliminary data.</text>
</comment>
<evidence type="ECO:0000313" key="4">
    <source>
        <dbReference type="Proteomes" id="UP000228886"/>
    </source>
</evidence>